<dbReference type="GO" id="GO:0046452">
    <property type="term" value="P:dihydrofolate metabolic process"/>
    <property type="evidence" value="ECO:0007669"/>
    <property type="project" value="TreeGrafter"/>
</dbReference>
<gene>
    <name evidence="10" type="ORF">M099_0326</name>
</gene>
<keyword evidence="5 8" id="KW-0521">NADP</keyword>
<dbReference type="GO" id="GO:0046654">
    <property type="term" value="P:tetrahydrofolate biosynthetic process"/>
    <property type="evidence" value="ECO:0007669"/>
    <property type="project" value="UniProtKB-UniPathway"/>
</dbReference>
<comment type="function">
    <text evidence="7 8">Key enzyme in folate metabolism. Catalyzes an essential reaction for de novo glycine and purine synthesis, and for DNA precursor synthesis.</text>
</comment>
<reference evidence="10 11" key="1">
    <citation type="submission" date="2014-04" db="EMBL/GenBank/DDBJ databases">
        <authorList>
            <person name="Sears C."/>
            <person name="Carroll K."/>
            <person name="Sack B.R."/>
            <person name="Qadri F."/>
            <person name="Myers L.L."/>
            <person name="Chung G.-T."/>
            <person name="Escheverria P."/>
            <person name="Fraser C.M."/>
            <person name="Sadzewicz L."/>
            <person name="Shefchek K.A."/>
            <person name="Tallon L."/>
            <person name="Das S.P."/>
            <person name="Daugherty S."/>
            <person name="Mongodin E.F."/>
        </authorList>
    </citation>
    <scope>NUCLEOTIDE SEQUENCE [LARGE SCALE GENOMIC DNA]</scope>
    <source>
        <strain evidence="10 11">3975 RP4</strain>
    </source>
</reference>
<dbReference type="GO" id="GO:0005829">
    <property type="term" value="C:cytosol"/>
    <property type="evidence" value="ECO:0007669"/>
    <property type="project" value="TreeGrafter"/>
</dbReference>
<dbReference type="InterPro" id="IPR001796">
    <property type="entry name" value="DHFR_dom"/>
</dbReference>
<dbReference type="EC" id="1.5.1.3" evidence="3 8"/>
<evidence type="ECO:0000256" key="1">
    <source>
        <dbReference type="ARBA" id="ARBA00004903"/>
    </source>
</evidence>
<dbReference type="GeneID" id="5302915"/>
<dbReference type="GO" id="GO:0006730">
    <property type="term" value="P:one-carbon metabolic process"/>
    <property type="evidence" value="ECO:0007669"/>
    <property type="project" value="UniProtKB-KW"/>
</dbReference>
<dbReference type="Proteomes" id="UP000027661">
    <property type="component" value="Unassembled WGS sequence"/>
</dbReference>
<dbReference type="RefSeq" id="WP_005845866.1">
    <property type="nucleotide sequence ID" value="NZ_JNHM01000004.1"/>
</dbReference>
<dbReference type="EMBL" id="JNHM01000004">
    <property type="protein sequence ID" value="KDS56532.1"/>
    <property type="molecule type" value="Genomic_DNA"/>
</dbReference>
<keyword evidence="6 8" id="KW-0560">Oxidoreductase</keyword>
<evidence type="ECO:0000256" key="4">
    <source>
        <dbReference type="ARBA" id="ARBA00022563"/>
    </source>
</evidence>
<dbReference type="PANTHER" id="PTHR48069:SF3">
    <property type="entry name" value="DIHYDROFOLATE REDUCTASE"/>
    <property type="match status" value="1"/>
</dbReference>
<evidence type="ECO:0000259" key="9">
    <source>
        <dbReference type="PROSITE" id="PS51330"/>
    </source>
</evidence>
<dbReference type="InterPro" id="IPR012259">
    <property type="entry name" value="DHFR"/>
</dbReference>
<dbReference type="PRINTS" id="PR00070">
    <property type="entry name" value="DHFR"/>
</dbReference>
<dbReference type="PROSITE" id="PS51330">
    <property type="entry name" value="DHFR_2"/>
    <property type="match status" value="1"/>
</dbReference>
<dbReference type="Pfam" id="PF00186">
    <property type="entry name" value="DHFR_1"/>
    <property type="match status" value="1"/>
</dbReference>
<dbReference type="Gene3D" id="3.40.430.10">
    <property type="entry name" value="Dihydrofolate Reductase, subunit A"/>
    <property type="match status" value="1"/>
</dbReference>
<dbReference type="PANTHER" id="PTHR48069">
    <property type="entry name" value="DIHYDROFOLATE REDUCTASE"/>
    <property type="match status" value="1"/>
</dbReference>
<dbReference type="SUPFAM" id="SSF53597">
    <property type="entry name" value="Dihydrofolate reductase-like"/>
    <property type="match status" value="1"/>
</dbReference>
<organism evidence="10 11">
    <name type="scientific">Phocaeicola vulgatus str. 3975 RP4</name>
    <dbReference type="NCBI Taxonomy" id="1339352"/>
    <lineage>
        <taxon>Bacteria</taxon>
        <taxon>Pseudomonadati</taxon>
        <taxon>Bacteroidota</taxon>
        <taxon>Bacteroidia</taxon>
        <taxon>Bacteroidales</taxon>
        <taxon>Bacteroidaceae</taxon>
        <taxon>Phocaeicola</taxon>
    </lineage>
</organism>
<evidence type="ECO:0000256" key="8">
    <source>
        <dbReference type="PIRNR" id="PIRNR000194"/>
    </source>
</evidence>
<name>A0A069SWG9_PHOVU</name>
<evidence type="ECO:0000313" key="10">
    <source>
        <dbReference type="EMBL" id="KDS56532.1"/>
    </source>
</evidence>
<feature type="domain" description="DHFR" evidence="9">
    <location>
        <begin position="2"/>
        <end position="162"/>
    </location>
</feature>
<dbReference type="PIRSF" id="PIRSF000194">
    <property type="entry name" value="DHFR"/>
    <property type="match status" value="1"/>
</dbReference>
<comment type="similarity">
    <text evidence="2 8">Belongs to the dihydrofolate reductase family.</text>
</comment>
<evidence type="ECO:0000313" key="11">
    <source>
        <dbReference type="Proteomes" id="UP000027661"/>
    </source>
</evidence>
<dbReference type="FunFam" id="3.40.430.10:FF:000001">
    <property type="entry name" value="Dihydrofolate reductase"/>
    <property type="match status" value="1"/>
</dbReference>
<comment type="caution">
    <text evidence="10">The sequence shown here is derived from an EMBL/GenBank/DDBJ whole genome shotgun (WGS) entry which is preliminary data.</text>
</comment>
<proteinExistence type="inferred from homology"/>
<comment type="catalytic activity">
    <reaction evidence="8">
        <text>(6S)-5,6,7,8-tetrahydrofolate + NADP(+) = 7,8-dihydrofolate + NADPH + H(+)</text>
        <dbReference type="Rhea" id="RHEA:15009"/>
        <dbReference type="ChEBI" id="CHEBI:15378"/>
        <dbReference type="ChEBI" id="CHEBI:57451"/>
        <dbReference type="ChEBI" id="CHEBI:57453"/>
        <dbReference type="ChEBI" id="CHEBI:57783"/>
        <dbReference type="ChEBI" id="CHEBI:58349"/>
        <dbReference type="EC" id="1.5.1.3"/>
    </reaction>
</comment>
<dbReference type="AlphaFoldDB" id="A0A069SWG9"/>
<evidence type="ECO:0000256" key="7">
    <source>
        <dbReference type="ARBA" id="ARBA00025067"/>
    </source>
</evidence>
<sequence>MNISIIVAIARNHGIGFENKLLYWLPNDLKRFKALTTGHTIIMGRKTFESLPKGALPNRRNIVLSRREGAVFAGAECFPALEIALSHCKEEEEIFIIGGASLYKEAMHIAQQLYITFIDDTSKEADAYFPEIKKEEWKETGREDHPTDEKHLYPYSFINYSRIK</sequence>
<evidence type="ECO:0000256" key="2">
    <source>
        <dbReference type="ARBA" id="ARBA00009539"/>
    </source>
</evidence>
<comment type="pathway">
    <text evidence="1 8">Cofactor biosynthesis; tetrahydrofolate biosynthesis; 5,6,7,8-tetrahydrofolate from 7,8-dihydrofolate: step 1/1.</text>
</comment>
<keyword evidence="4 8" id="KW-0554">One-carbon metabolism</keyword>
<evidence type="ECO:0000256" key="3">
    <source>
        <dbReference type="ARBA" id="ARBA00012856"/>
    </source>
</evidence>
<dbReference type="GO" id="GO:0004146">
    <property type="term" value="F:dihydrofolate reductase activity"/>
    <property type="evidence" value="ECO:0007669"/>
    <property type="project" value="UniProtKB-EC"/>
</dbReference>
<dbReference type="PATRIC" id="fig|1339352.3.peg.321"/>
<dbReference type="GO" id="GO:0070401">
    <property type="term" value="F:NADP+ binding"/>
    <property type="evidence" value="ECO:0007669"/>
    <property type="project" value="UniProtKB-ARBA"/>
</dbReference>
<dbReference type="GO" id="GO:0046655">
    <property type="term" value="P:folic acid metabolic process"/>
    <property type="evidence" value="ECO:0007669"/>
    <property type="project" value="TreeGrafter"/>
</dbReference>
<dbReference type="CDD" id="cd00209">
    <property type="entry name" value="DHFR"/>
    <property type="match status" value="1"/>
</dbReference>
<evidence type="ECO:0000256" key="5">
    <source>
        <dbReference type="ARBA" id="ARBA00022857"/>
    </source>
</evidence>
<evidence type="ECO:0000256" key="6">
    <source>
        <dbReference type="ARBA" id="ARBA00023002"/>
    </source>
</evidence>
<protein>
    <recommendedName>
        <fullName evidence="3 8">Dihydrofolate reductase</fullName>
        <ecNumber evidence="3 8">1.5.1.3</ecNumber>
    </recommendedName>
</protein>
<accession>A0A069SWG9</accession>
<dbReference type="UniPathway" id="UPA00077">
    <property type="reaction ID" value="UER00158"/>
</dbReference>
<dbReference type="InterPro" id="IPR024072">
    <property type="entry name" value="DHFR-like_dom_sf"/>
</dbReference>